<organism evidence="3 4">
    <name type="scientific">Gemmobacter denitrificans</name>
    <dbReference type="NCBI Taxonomy" id="3123040"/>
    <lineage>
        <taxon>Bacteria</taxon>
        <taxon>Pseudomonadati</taxon>
        <taxon>Pseudomonadota</taxon>
        <taxon>Alphaproteobacteria</taxon>
        <taxon>Rhodobacterales</taxon>
        <taxon>Paracoccaceae</taxon>
        <taxon>Gemmobacter</taxon>
    </lineage>
</organism>
<dbReference type="Pfam" id="PF10722">
    <property type="entry name" value="YbjN"/>
    <property type="match status" value="1"/>
</dbReference>
<dbReference type="EMBL" id="JBALHR010000005">
    <property type="protein sequence ID" value="MEH7828566.1"/>
    <property type="molecule type" value="Genomic_DNA"/>
</dbReference>
<evidence type="ECO:0000313" key="3">
    <source>
        <dbReference type="EMBL" id="MEH7828566.1"/>
    </source>
</evidence>
<dbReference type="InterPro" id="IPR019660">
    <property type="entry name" value="Put_sensory_transdc_reg_YbjN"/>
</dbReference>
<name>A0ABU8BV40_9RHOB</name>
<keyword evidence="4" id="KW-1185">Reference proteome</keyword>
<feature type="region of interest" description="Disordered" evidence="1">
    <location>
        <begin position="27"/>
        <end position="49"/>
    </location>
</feature>
<comment type="caution">
    <text evidence="3">The sequence shown here is derived from an EMBL/GenBank/DDBJ whole genome shotgun (WGS) entry which is preliminary data.</text>
</comment>
<gene>
    <name evidence="3" type="ORF">V6590_10425</name>
</gene>
<sequence length="174" mass="19050">MSAHEFPAILALSLCLLATPSWAQATGSAVNPNPKVPTGSGQLLQASDPDGLADAMRDHGYRAELTTDGQGDPRIKSATAGINFSVYFYGCTDGQECDAIQFSAGFDLETGSDAPAMNDWNKRKRFGKAYIDDENDPYLEMDLNFEGGMTRDNFRDNLVLWDSLVGDFKTHINW</sequence>
<proteinExistence type="predicted"/>
<evidence type="ECO:0000256" key="1">
    <source>
        <dbReference type="SAM" id="MobiDB-lite"/>
    </source>
</evidence>
<dbReference type="Proteomes" id="UP001431963">
    <property type="component" value="Unassembled WGS sequence"/>
</dbReference>
<evidence type="ECO:0000256" key="2">
    <source>
        <dbReference type="SAM" id="SignalP"/>
    </source>
</evidence>
<dbReference type="CDD" id="cd17511">
    <property type="entry name" value="YbjN_AmyR-like"/>
    <property type="match status" value="1"/>
</dbReference>
<dbReference type="RefSeq" id="WP_335422637.1">
    <property type="nucleotide sequence ID" value="NZ_JBALHR010000005.1"/>
</dbReference>
<protein>
    <submittedName>
        <fullName evidence="3">YbjN domain-containing protein</fullName>
    </submittedName>
</protein>
<reference evidence="3" key="1">
    <citation type="submission" date="2024-02" db="EMBL/GenBank/DDBJ databases">
        <title>Genome sequences of strain Gemmobacter sp. JM10B15.</title>
        <authorList>
            <person name="Zhang M."/>
        </authorList>
    </citation>
    <scope>NUCLEOTIDE SEQUENCE</scope>
    <source>
        <strain evidence="3">JM10B15</strain>
    </source>
</reference>
<keyword evidence="2" id="KW-0732">Signal</keyword>
<feature type="chain" id="PRO_5047496133" evidence="2">
    <location>
        <begin position="24"/>
        <end position="174"/>
    </location>
</feature>
<evidence type="ECO:0000313" key="4">
    <source>
        <dbReference type="Proteomes" id="UP001431963"/>
    </source>
</evidence>
<feature type="signal peptide" evidence="2">
    <location>
        <begin position="1"/>
        <end position="23"/>
    </location>
</feature>
<accession>A0ABU8BV40</accession>